<dbReference type="Proteomes" id="UP000663671">
    <property type="component" value="Chromosome 1"/>
</dbReference>
<keyword evidence="12" id="KW-0732">Signal</keyword>
<comment type="similarity">
    <text evidence="2">Belongs to the nucleotide-sugar transporter family. SLC35B subfamily.</text>
</comment>
<dbReference type="OrthoDB" id="1601at2759"/>
<evidence type="ECO:0000256" key="3">
    <source>
        <dbReference type="ARBA" id="ARBA00022448"/>
    </source>
</evidence>
<sequence length="158" mass="17205">MVAQNLLCTLLTTTYLLVTPHVSTSILRLMPLPIDLSQTSELASALAFLSRHPTATKDIIAFAACGAIGQLFIFHTLAHFSSLLLVTVTVTRKMLTMLLSVMWFGHRLSGGQWIGVGLVFGGIGAEGVVQKREKAKKLAEKEKKKLESTDVNKGEKQL</sequence>
<dbReference type="GO" id="GO:0005459">
    <property type="term" value="F:UDP-galactose transmembrane transporter activity"/>
    <property type="evidence" value="ECO:0007669"/>
    <property type="project" value="TreeGrafter"/>
</dbReference>
<evidence type="ECO:0000256" key="8">
    <source>
        <dbReference type="ARBA" id="ARBA00023136"/>
    </source>
</evidence>
<feature type="chain" id="PRO_5034708415" description="UDP-galactose transporter homolog 1" evidence="12">
    <location>
        <begin position="25"/>
        <end position="158"/>
    </location>
</feature>
<keyword evidence="3" id="KW-0813">Transport</keyword>
<keyword evidence="8 11" id="KW-0472">Membrane</keyword>
<protein>
    <recommendedName>
        <fullName evidence="9">UDP-galactose transporter homolog 1</fullName>
    </recommendedName>
</protein>
<dbReference type="AlphaFoldDB" id="A0A8A1MDB4"/>
<feature type="signal peptide" evidence="12">
    <location>
        <begin position="1"/>
        <end position="24"/>
    </location>
</feature>
<comment type="subcellular location">
    <subcellularLocation>
        <location evidence="1">Endoplasmic reticulum membrane</location>
        <topology evidence="1">Multi-pass membrane protein</topology>
    </subcellularLocation>
</comment>
<dbReference type="PANTHER" id="PTHR10778:SF10">
    <property type="entry name" value="SOLUTE CARRIER FAMILY 35 MEMBER B1"/>
    <property type="match status" value="1"/>
</dbReference>
<evidence type="ECO:0000256" key="7">
    <source>
        <dbReference type="ARBA" id="ARBA00022989"/>
    </source>
</evidence>
<reference evidence="13" key="1">
    <citation type="submission" date="2021-01" db="EMBL/GenBank/DDBJ databases">
        <title>Chromosome-level genome assembly of a human fungal pathogen reveals clustering of transcriptionally co-regulated genes.</title>
        <authorList>
            <person name="Voorhies M."/>
            <person name="Cohen S."/>
            <person name="Shea T.P."/>
            <person name="Petrus S."/>
            <person name="Munoz J.F."/>
            <person name="Poplawski S."/>
            <person name="Goldman W.E."/>
            <person name="Michael T."/>
            <person name="Cuomo C.A."/>
            <person name="Sil A."/>
            <person name="Beyhan S."/>
        </authorList>
    </citation>
    <scope>NUCLEOTIDE SEQUENCE</scope>
    <source>
        <strain evidence="13">WU24</strain>
    </source>
</reference>
<name>A0A8A1MDB4_AJECA</name>
<keyword evidence="7 11" id="KW-1133">Transmembrane helix</keyword>
<proteinExistence type="inferred from homology"/>
<evidence type="ECO:0000313" key="14">
    <source>
        <dbReference type="Proteomes" id="UP000663671"/>
    </source>
</evidence>
<evidence type="ECO:0000256" key="11">
    <source>
        <dbReference type="SAM" id="Phobius"/>
    </source>
</evidence>
<dbReference type="SUPFAM" id="SSF103481">
    <property type="entry name" value="Multidrug resistance efflux transporter EmrE"/>
    <property type="match status" value="1"/>
</dbReference>
<dbReference type="GO" id="GO:0000139">
    <property type="term" value="C:Golgi membrane"/>
    <property type="evidence" value="ECO:0007669"/>
    <property type="project" value="TreeGrafter"/>
</dbReference>
<evidence type="ECO:0000256" key="2">
    <source>
        <dbReference type="ARBA" id="ARBA00010694"/>
    </source>
</evidence>
<keyword evidence="5 11" id="KW-0812">Transmembrane</keyword>
<evidence type="ECO:0000313" key="13">
    <source>
        <dbReference type="EMBL" id="QSS64588.1"/>
    </source>
</evidence>
<gene>
    <name evidence="13" type="primary">HUT1</name>
    <name evidence="13" type="ORF">I7I51_01656</name>
</gene>
<dbReference type="Pfam" id="PF08449">
    <property type="entry name" value="UAA"/>
    <property type="match status" value="1"/>
</dbReference>
<keyword evidence="4 13" id="KW-0762">Sugar transport</keyword>
<evidence type="ECO:0000256" key="12">
    <source>
        <dbReference type="SAM" id="SignalP"/>
    </source>
</evidence>
<dbReference type="InterPro" id="IPR013657">
    <property type="entry name" value="SCL35B1-4/HUT1"/>
</dbReference>
<feature type="transmembrane region" description="Helical" evidence="11">
    <location>
        <begin position="110"/>
        <end position="129"/>
    </location>
</feature>
<dbReference type="InterPro" id="IPR037185">
    <property type="entry name" value="EmrE-like"/>
</dbReference>
<feature type="transmembrane region" description="Helical" evidence="11">
    <location>
        <begin position="84"/>
        <end position="104"/>
    </location>
</feature>
<dbReference type="EMBL" id="CP069114">
    <property type="protein sequence ID" value="QSS64588.1"/>
    <property type="molecule type" value="Genomic_DNA"/>
</dbReference>
<feature type="transmembrane region" description="Helical" evidence="11">
    <location>
        <begin position="59"/>
        <end position="77"/>
    </location>
</feature>
<evidence type="ECO:0000256" key="6">
    <source>
        <dbReference type="ARBA" id="ARBA00022824"/>
    </source>
</evidence>
<organism evidence="13 14">
    <name type="scientific">Ajellomyces capsulatus</name>
    <name type="common">Darling's disease fungus</name>
    <name type="synonym">Histoplasma capsulatum</name>
    <dbReference type="NCBI Taxonomy" id="5037"/>
    <lineage>
        <taxon>Eukaryota</taxon>
        <taxon>Fungi</taxon>
        <taxon>Dikarya</taxon>
        <taxon>Ascomycota</taxon>
        <taxon>Pezizomycotina</taxon>
        <taxon>Eurotiomycetes</taxon>
        <taxon>Eurotiomycetidae</taxon>
        <taxon>Onygenales</taxon>
        <taxon>Ajellomycetaceae</taxon>
        <taxon>Histoplasma</taxon>
    </lineage>
</organism>
<dbReference type="PANTHER" id="PTHR10778">
    <property type="entry name" value="SOLUTE CARRIER FAMILY 35 MEMBER B"/>
    <property type="match status" value="1"/>
</dbReference>
<feature type="region of interest" description="Disordered" evidence="10">
    <location>
        <begin position="139"/>
        <end position="158"/>
    </location>
</feature>
<accession>A0A8A1MDB4</accession>
<dbReference type="VEuPathDB" id="FungiDB:I7I51_01656"/>
<keyword evidence="6" id="KW-0256">Endoplasmic reticulum</keyword>
<evidence type="ECO:0000256" key="9">
    <source>
        <dbReference type="ARBA" id="ARBA00041103"/>
    </source>
</evidence>
<evidence type="ECO:0000256" key="1">
    <source>
        <dbReference type="ARBA" id="ARBA00004477"/>
    </source>
</evidence>
<evidence type="ECO:0000256" key="10">
    <source>
        <dbReference type="SAM" id="MobiDB-lite"/>
    </source>
</evidence>
<evidence type="ECO:0000256" key="5">
    <source>
        <dbReference type="ARBA" id="ARBA00022692"/>
    </source>
</evidence>
<dbReference type="GO" id="GO:0005460">
    <property type="term" value="F:UDP-glucose transmembrane transporter activity"/>
    <property type="evidence" value="ECO:0007669"/>
    <property type="project" value="TreeGrafter"/>
</dbReference>
<evidence type="ECO:0000256" key="4">
    <source>
        <dbReference type="ARBA" id="ARBA00022597"/>
    </source>
</evidence>
<dbReference type="GO" id="GO:0005789">
    <property type="term" value="C:endoplasmic reticulum membrane"/>
    <property type="evidence" value="ECO:0007669"/>
    <property type="project" value="UniProtKB-SubCell"/>
</dbReference>